<organism evidence="2 3">
    <name type="scientific">Aphis craccivora</name>
    <name type="common">Cowpea aphid</name>
    <dbReference type="NCBI Taxonomy" id="307492"/>
    <lineage>
        <taxon>Eukaryota</taxon>
        <taxon>Metazoa</taxon>
        <taxon>Ecdysozoa</taxon>
        <taxon>Arthropoda</taxon>
        <taxon>Hexapoda</taxon>
        <taxon>Insecta</taxon>
        <taxon>Pterygota</taxon>
        <taxon>Neoptera</taxon>
        <taxon>Paraneoptera</taxon>
        <taxon>Hemiptera</taxon>
        <taxon>Sternorrhyncha</taxon>
        <taxon>Aphidomorpha</taxon>
        <taxon>Aphidoidea</taxon>
        <taxon>Aphididae</taxon>
        <taxon>Aphidini</taxon>
        <taxon>Aphis</taxon>
        <taxon>Aphis</taxon>
    </lineage>
</organism>
<reference evidence="2 3" key="1">
    <citation type="submission" date="2019-08" db="EMBL/GenBank/DDBJ databases">
        <title>Whole genome of Aphis craccivora.</title>
        <authorList>
            <person name="Voronova N.V."/>
            <person name="Shulinski R.S."/>
            <person name="Bandarenka Y.V."/>
            <person name="Zhorov D.G."/>
            <person name="Warner D."/>
        </authorList>
    </citation>
    <scope>NUCLEOTIDE SEQUENCE [LARGE SCALE GENOMIC DNA]</scope>
    <source>
        <strain evidence="2">180601</strain>
        <tissue evidence="2">Whole Body</tissue>
    </source>
</reference>
<evidence type="ECO:0000313" key="3">
    <source>
        <dbReference type="Proteomes" id="UP000478052"/>
    </source>
</evidence>
<evidence type="ECO:0000313" key="2">
    <source>
        <dbReference type="EMBL" id="KAF0756498.1"/>
    </source>
</evidence>
<keyword evidence="1" id="KW-0472">Membrane</keyword>
<feature type="transmembrane region" description="Helical" evidence="1">
    <location>
        <begin position="12"/>
        <end position="35"/>
    </location>
</feature>
<keyword evidence="1" id="KW-0812">Transmembrane</keyword>
<dbReference type="EMBL" id="VUJU01003841">
    <property type="protein sequence ID" value="KAF0756498.1"/>
    <property type="molecule type" value="Genomic_DNA"/>
</dbReference>
<accession>A0A6G0YI97</accession>
<comment type="caution">
    <text evidence="2">The sequence shown here is derived from an EMBL/GenBank/DDBJ whole genome shotgun (WGS) entry which is preliminary data.</text>
</comment>
<dbReference type="AlphaFoldDB" id="A0A6G0YI97"/>
<dbReference type="OrthoDB" id="6604353at2759"/>
<proteinExistence type="predicted"/>
<evidence type="ECO:0000256" key="1">
    <source>
        <dbReference type="SAM" id="Phobius"/>
    </source>
</evidence>
<protein>
    <submittedName>
        <fullName evidence="2">Uncharacterized protein</fullName>
    </submittedName>
</protein>
<keyword evidence="3" id="KW-1185">Reference proteome</keyword>
<sequence length="164" mass="18954">MLSIKIKINIYMNLLFCLIGFDFMVLNDSFDFYAIGFELFNPCNHMFKEGVVPMTNVFRSIFSLQTFENVLKSSTMAKDQIYLEFIAMPTKNDTTKEYIPTCCLTFKKFCEHDHYNTYWCADDAAAYYSKGKFASDIDANGIITKYIDTIDPTAKCNCDNKNKL</sequence>
<keyword evidence="1" id="KW-1133">Transmembrane helix</keyword>
<name>A0A6G0YI97_APHCR</name>
<dbReference type="Proteomes" id="UP000478052">
    <property type="component" value="Unassembled WGS sequence"/>
</dbReference>
<gene>
    <name evidence="2" type="ORF">FWK35_00018489</name>
</gene>